<protein>
    <submittedName>
        <fullName evidence="2">DUF3429 domain-containing protein</fullName>
    </submittedName>
</protein>
<feature type="transmembrane region" description="Helical" evidence="1">
    <location>
        <begin position="14"/>
        <end position="36"/>
    </location>
</feature>
<sequence>MTITMTDFFNWPSLGYLGLIPFVFTLILTSVGITLPAISPVQLFIAYSACILSFLAGTLWLNGEAITTGATAQGKTQELATGNQVTNKSASIFSNVITLLAFACLLLPTPIAIGGLAIGFCLLLVLEFKWQLFTGKPAGYKMLRVVLTAVVVSCHVAMFGLIGR</sequence>
<dbReference type="PANTHER" id="PTHR15887">
    <property type="entry name" value="TRANSMEMBRANE PROTEIN 69"/>
    <property type="match status" value="1"/>
</dbReference>
<dbReference type="Proteomes" id="UP000256478">
    <property type="component" value="Unassembled WGS sequence"/>
</dbReference>
<gene>
    <name evidence="2" type="ORF">DXX93_04110</name>
</gene>
<feature type="transmembrane region" description="Helical" evidence="1">
    <location>
        <begin position="43"/>
        <end position="61"/>
    </location>
</feature>
<reference evidence="2 3" key="1">
    <citation type="submission" date="2018-08" db="EMBL/GenBank/DDBJ databases">
        <title>Thalassotalea euphylliae genome.</title>
        <authorList>
            <person name="Summers S."/>
            <person name="Rice S.A."/>
            <person name="Freckelton M.L."/>
            <person name="Nedved B.T."/>
            <person name="Hadfield M.G."/>
        </authorList>
    </citation>
    <scope>NUCLEOTIDE SEQUENCE [LARGE SCALE GENOMIC DNA]</scope>
    <source>
        <strain evidence="2 3">H1</strain>
    </source>
</reference>
<feature type="transmembrane region" description="Helical" evidence="1">
    <location>
        <begin position="96"/>
        <end position="125"/>
    </location>
</feature>
<keyword evidence="1" id="KW-1133">Transmembrane helix</keyword>
<dbReference type="AlphaFoldDB" id="A0A3E0TMP5"/>
<keyword evidence="1" id="KW-0812">Transmembrane</keyword>
<feature type="transmembrane region" description="Helical" evidence="1">
    <location>
        <begin position="145"/>
        <end position="163"/>
    </location>
</feature>
<dbReference type="PANTHER" id="PTHR15887:SF1">
    <property type="entry name" value="TRANSMEMBRANE PROTEIN 69"/>
    <property type="match status" value="1"/>
</dbReference>
<name>A0A3E0TMP5_9GAMM</name>
<accession>A0A3E0TMP5</accession>
<keyword evidence="1" id="KW-0472">Membrane</keyword>
<dbReference type="EMBL" id="QUOU01000001">
    <property type="protein sequence ID" value="REL25824.1"/>
    <property type="molecule type" value="Genomic_DNA"/>
</dbReference>
<evidence type="ECO:0000256" key="1">
    <source>
        <dbReference type="SAM" id="Phobius"/>
    </source>
</evidence>
<organism evidence="2 3">
    <name type="scientific">Thalassotalea euphylliae</name>
    <dbReference type="NCBI Taxonomy" id="1655234"/>
    <lineage>
        <taxon>Bacteria</taxon>
        <taxon>Pseudomonadati</taxon>
        <taxon>Pseudomonadota</taxon>
        <taxon>Gammaproteobacteria</taxon>
        <taxon>Alteromonadales</taxon>
        <taxon>Colwelliaceae</taxon>
        <taxon>Thalassotalea</taxon>
    </lineage>
</organism>
<proteinExistence type="predicted"/>
<evidence type="ECO:0000313" key="3">
    <source>
        <dbReference type="Proteomes" id="UP000256478"/>
    </source>
</evidence>
<dbReference type="OrthoDB" id="8591832at2"/>
<dbReference type="Pfam" id="PF11911">
    <property type="entry name" value="DUF3429"/>
    <property type="match status" value="1"/>
</dbReference>
<dbReference type="InterPro" id="IPR021836">
    <property type="entry name" value="DUF3429"/>
</dbReference>
<evidence type="ECO:0000313" key="2">
    <source>
        <dbReference type="EMBL" id="REL25824.1"/>
    </source>
</evidence>
<comment type="caution">
    <text evidence="2">The sequence shown here is derived from an EMBL/GenBank/DDBJ whole genome shotgun (WGS) entry which is preliminary data.</text>
</comment>